<organism evidence="1 2">
    <name type="scientific">Saccharopolyspora rosea</name>
    <dbReference type="NCBI Taxonomy" id="524884"/>
    <lineage>
        <taxon>Bacteria</taxon>
        <taxon>Bacillati</taxon>
        <taxon>Actinomycetota</taxon>
        <taxon>Actinomycetes</taxon>
        <taxon>Pseudonocardiales</taxon>
        <taxon>Pseudonocardiaceae</taxon>
        <taxon>Saccharopolyspora</taxon>
    </lineage>
</organism>
<sequence>MADETYLNAPGVKGDAGKLADAVHRFENAVQELRTKLGDEQGCWGDDEIGKSFEESYSPSSASELDGLDRIAHNLGQVAEQVLPQSVDALQQQDEINAEKVRAAGTEPEQSGGQ</sequence>
<keyword evidence="2" id="KW-1185">Reference proteome</keyword>
<dbReference type="EMBL" id="JBHTIW010000003">
    <property type="protein sequence ID" value="MFD0919605.1"/>
    <property type="molecule type" value="Genomic_DNA"/>
</dbReference>
<reference evidence="2" key="1">
    <citation type="journal article" date="2019" name="Int. J. Syst. Evol. Microbiol.">
        <title>The Global Catalogue of Microorganisms (GCM) 10K type strain sequencing project: providing services to taxonomists for standard genome sequencing and annotation.</title>
        <authorList>
            <consortium name="The Broad Institute Genomics Platform"/>
            <consortium name="The Broad Institute Genome Sequencing Center for Infectious Disease"/>
            <person name="Wu L."/>
            <person name="Ma J."/>
        </authorList>
    </citation>
    <scope>NUCLEOTIDE SEQUENCE [LARGE SCALE GENOMIC DNA]</scope>
    <source>
        <strain evidence="2">CCUG 56401</strain>
    </source>
</reference>
<accession>A0ABW3FQM5</accession>
<gene>
    <name evidence="1" type="ORF">ACFQ16_07605</name>
</gene>
<dbReference type="Gene3D" id="1.10.287.1060">
    <property type="entry name" value="ESAT-6-like"/>
    <property type="match status" value="1"/>
</dbReference>
<dbReference type="Proteomes" id="UP001597018">
    <property type="component" value="Unassembled WGS sequence"/>
</dbReference>
<evidence type="ECO:0008006" key="3">
    <source>
        <dbReference type="Google" id="ProtNLM"/>
    </source>
</evidence>
<proteinExistence type="predicted"/>
<evidence type="ECO:0000313" key="1">
    <source>
        <dbReference type="EMBL" id="MFD0919605.1"/>
    </source>
</evidence>
<dbReference type="RefSeq" id="WP_263252512.1">
    <property type="nucleotide sequence ID" value="NZ_BAABLT010000001.1"/>
</dbReference>
<evidence type="ECO:0000313" key="2">
    <source>
        <dbReference type="Proteomes" id="UP001597018"/>
    </source>
</evidence>
<protein>
    <recommendedName>
        <fullName evidence="3">WXG100 family type VII secretion target</fullName>
    </recommendedName>
</protein>
<comment type="caution">
    <text evidence="1">The sequence shown here is derived from an EMBL/GenBank/DDBJ whole genome shotgun (WGS) entry which is preliminary data.</text>
</comment>
<name>A0ABW3FQM5_9PSEU</name>